<proteinExistence type="predicted"/>
<reference evidence="2" key="1">
    <citation type="journal article" date="2023" name="Mol. Biol. Evol.">
        <title>Third-Generation Sequencing Reveals the Adaptive Role of the Epigenome in Three Deep-Sea Polychaetes.</title>
        <authorList>
            <person name="Perez M."/>
            <person name="Aroh O."/>
            <person name="Sun Y."/>
            <person name="Lan Y."/>
            <person name="Juniper S.K."/>
            <person name="Young C.R."/>
            <person name="Angers B."/>
            <person name="Qian P.Y."/>
        </authorList>
    </citation>
    <scope>NUCLEOTIDE SEQUENCE</scope>
    <source>
        <strain evidence="2">R07B-5</strain>
    </source>
</reference>
<name>A0AAD9NGR4_RIDPI</name>
<evidence type="ECO:0000313" key="3">
    <source>
        <dbReference type="Proteomes" id="UP001209878"/>
    </source>
</evidence>
<evidence type="ECO:0000256" key="1">
    <source>
        <dbReference type="SAM" id="MobiDB-lite"/>
    </source>
</evidence>
<comment type="caution">
    <text evidence="2">The sequence shown here is derived from an EMBL/GenBank/DDBJ whole genome shotgun (WGS) entry which is preliminary data.</text>
</comment>
<feature type="compositionally biased region" description="Basic and acidic residues" evidence="1">
    <location>
        <begin position="1"/>
        <end position="25"/>
    </location>
</feature>
<dbReference type="Proteomes" id="UP001209878">
    <property type="component" value="Unassembled WGS sequence"/>
</dbReference>
<sequence length="76" mass="8625">MENRLTETELRPADNKDTRDNDSAHEGIGFAKGKRRSCEFTLIQPINNLVKYLNEGGQIDAVLLDFLTPFDTVPHH</sequence>
<feature type="region of interest" description="Disordered" evidence="1">
    <location>
        <begin position="1"/>
        <end position="28"/>
    </location>
</feature>
<protein>
    <submittedName>
        <fullName evidence="2">Uncharacterized protein</fullName>
    </submittedName>
</protein>
<dbReference type="EMBL" id="JAODUO010001248">
    <property type="protein sequence ID" value="KAK2167993.1"/>
    <property type="molecule type" value="Genomic_DNA"/>
</dbReference>
<evidence type="ECO:0000313" key="2">
    <source>
        <dbReference type="EMBL" id="KAK2167993.1"/>
    </source>
</evidence>
<organism evidence="2 3">
    <name type="scientific">Ridgeia piscesae</name>
    <name type="common">Tubeworm</name>
    <dbReference type="NCBI Taxonomy" id="27915"/>
    <lineage>
        <taxon>Eukaryota</taxon>
        <taxon>Metazoa</taxon>
        <taxon>Spiralia</taxon>
        <taxon>Lophotrochozoa</taxon>
        <taxon>Annelida</taxon>
        <taxon>Polychaeta</taxon>
        <taxon>Sedentaria</taxon>
        <taxon>Canalipalpata</taxon>
        <taxon>Sabellida</taxon>
        <taxon>Siboglinidae</taxon>
        <taxon>Ridgeia</taxon>
    </lineage>
</organism>
<accession>A0AAD9NGR4</accession>
<dbReference type="AlphaFoldDB" id="A0AAD9NGR4"/>
<keyword evidence="3" id="KW-1185">Reference proteome</keyword>
<gene>
    <name evidence="2" type="ORF">NP493_1249g00064</name>
</gene>